<dbReference type="RefSeq" id="WP_345425043.1">
    <property type="nucleotide sequence ID" value="NZ_BAABGT010000093.1"/>
</dbReference>
<reference evidence="4" key="1">
    <citation type="journal article" date="2019" name="Int. J. Syst. Evol. Microbiol.">
        <title>The Global Catalogue of Microorganisms (GCM) 10K type strain sequencing project: providing services to taxonomists for standard genome sequencing and annotation.</title>
        <authorList>
            <consortium name="The Broad Institute Genomics Platform"/>
            <consortium name="The Broad Institute Genome Sequencing Center for Infectious Disease"/>
            <person name="Wu L."/>
            <person name="Ma J."/>
        </authorList>
    </citation>
    <scope>NUCLEOTIDE SEQUENCE [LARGE SCALE GENOMIC DNA]</scope>
    <source>
        <strain evidence="4">JCM 17906</strain>
    </source>
</reference>
<comment type="caution">
    <text evidence="3">The sequence shown here is derived from an EMBL/GenBank/DDBJ whole genome shotgun (WGS) entry which is preliminary data.</text>
</comment>
<accession>A0ABP8S0P8</accession>
<protein>
    <recommendedName>
        <fullName evidence="2">Acyl-CoA dehydrogenase/oxidase N-terminal domain-containing protein</fullName>
    </recommendedName>
</protein>
<dbReference type="InterPro" id="IPR013786">
    <property type="entry name" value="AcylCoA_DH/ox_N"/>
</dbReference>
<evidence type="ECO:0000259" key="2">
    <source>
        <dbReference type="Pfam" id="PF02771"/>
    </source>
</evidence>
<dbReference type="SUPFAM" id="SSF56645">
    <property type="entry name" value="Acyl-CoA dehydrogenase NM domain-like"/>
    <property type="match status" value="1"/>
</dbReference>
<dbReference type="Pfam" id="PF02771">
    <property type="entry name" value="Acyl-CoA_dh_N"/>
    <property type="match status" value="1"/>
</dbReference>
<dbReference type="EMBL" id="BAABGT010000093">
    <property type="protein sequence ID" value="GAA4555602.1"/>
    <property type="molecule type" value="Genomic_DNA"/>
</dbReference>
<dbReference type="InterPro" id="IPR009100">
    <property type="entry name" value="AcylCoA_DH/oxidase_NM_dom_sf"/>
</dbReference>
<evidence type="ECO:0000313" key="3">
    <source>
        <dbReference type="EMBL" id="GAA4555602.1"/>
    </source>
</evidence>
<feature type="region of interest" description="Disordered" evidence="1">
    <location>
        <begin position="338"/>
        <end position="357"/>
    </location>
</feature>
<organism evidence="3 4">
    <name type="scientific">Pseudonocardia xishanensis</name>
    <dbReference type="NCBI Taxonomy" id="630995"/>
    <lineage>
        <taxon>Bacteria</taxon>
        <taxon>Bacillati</taxon>
        <taxon>Actinomycetota</taxon>
        <taxon>Actinomycetes</taxon>
        <taxon>Pseudonocardiales</taxon>
        <taxon>Pseudonocardiaceae</taxon>
        <taxon>Pseudonocardia</taxon>
    </lineage>
</organism>
<feature type="domain" description="Acyl-CoA dehydrogenase/oxidase N-terminal" evidence="2">
    <location>
        <begin position="51"/>
        <end position="107"/>
    </location>
</feature>
<sequence length="357" mass="37583">MNLNSDDLYPFRAAERLDFDIVDALLTHLPMLWNGSDGEHGAAPCAPTAVRDAWDALCSVGVGGLLVPAEYGGQGASLSRSLSVAWTLSRIPAPVPFLSSAVVAPLLCAALSERELLSEIATGDTVVAVAFGGRIDDGCDGGTTLHGEVDSVLHGSDAERWFVVASDGAEPTILAVDRPESTIRQYSQDVTRPLARARFDGMPARRLAVETAPLVGEIVRRAHLVRCVEALAAASIAVEDDPASMASIAAAITAVRSTAAATDLHGTCDSRQLDVACSRTAMVSRLVADTCGRGDQQDELRASLCAIRATGGSAWLPPELCFDDEYRPFVQARQDTALTAAGGSGGERRAMRAPRTW</sequence>
<dbReference type="Proteomes" id="UP001501598">
    <property type="component" value="Unassembled WGS sequence"/>
</dbReference>
<evidence type="ECO:0000256" key="1">
    <source>
        <dbReference type="SAM" id="MobiDB-lite"/>
    </source>
</evidence>
<dbReference type="InterPro" id="IPR037069">
    <property type="entry name" value="AcylCoA_DH/ox_N_sf"/>
</dbReference>
<gene>
    <name evidence="3" type="ORF">GCM10023175_56150</name>
</gene>
<keyword evidence="4" id="KW-1185">Reference proteome</keyword>
<name>A0ABP8S0P8_9PSEU</name>
<dbReference type="Gene3D" id="1.10.540.10">
    <property type="entry name" value="Acyl-CoA dehydrogenase/oxidase, N-terminal domain"/>
    <property type="match status" value="1"/>
</dbReference>
<evidence type="ECO:0000313" key="4">
    <source>
        <dbReference type="Proteomes" id="UP001501598"/>
    </source>
</evidence>
<proteinExistence type="predicted"/>